<reference evidence="1 2" key="1">
    <citation type="journal article" date="2018" name="Mol. Biol. Evol.">
        <title>Broad Genomic Sampling Reveals a Smut Pathogenic Ancestry of the Fungal Clade Ustilaginomycotina.</title>
        <authorList>
            <person name="Kijpornyongpan T."/>
            <person name="Mondo S.J."/>
            <person name="Barry K."/>
            <person name="Sandor L."/>
            <person name="Lee J."/>
            <person name="Lipzen A."/>
            <person name="Pangilinan J."/>
            <person name="LaButti K."/>
            <person name="Hainaut M."/>
            <person name="Henrissat B."/>
            <person name="Grigoriev I.V."/>
            <person name="Spatafora J.W."/>
            <person name="Aime M.C."/>
        </authorList>
    </citation>
    <scope>NUCLEOTIDE SEQUENCE [LARGE SCALE GENOMIC DNA]</scope>
    <source>
        <strain evidence="1 2">SA 807</strain>
    </source>
</reference>
<accession>A0ACD0NY14</accession>
<keyword evidence="2" id="KW-1185">Reference proteome</keyword>
<evidence type="ECO:0000313" key="1">
    <source>
        <dbReference type="EMBL" id="PWN50671.1"/>
    </source>
</evidence>
<sequence length="2657" mass="295764">MSHHQPQPAVVPKHGGSLSSQTLLKSIFEQVAAIAAPPSQSSQDHHQSSAQAATQTQDEQERGAHALNRLLVRQFLVPLSDLRADPSTVLEKLCGDPSLTWGITAEKVIDTIQNSIKSHPKALEHLFEQTSDHGDDLEKTLDFGNTTLDVWLSPRLLSFAAAQAVFSWMISDRRQSPPAGNSVGATMELLRKLCIASIEKLALVLDTSMNVTNQIQNVRLIIHESLRVSIEALSKTGQPSFPADFLLPSDLVPRQSYEATEDFDQQLINRPVDPNDQTVTFYDPERMDPQARLSFGKERPKPSGTLLGSSSEAQDHSSFSFNLCSADQDRETRSMAAQAIFLASVQLTIKTYFKSPSELADLAQLACRLLVANWTFCLESSRVKSPASFSPPVLNSWRFEIASSILARPCSPILSVDARKLASLITASLEVTLVPDPLIRFEGTTSVEYSQDGRVIATLKCLDSLKEALDLLTQNLPDRHSNSEANVALKEAQDEARMKLKPLASQILREVCEPIKEEDEGGAEGDSIESSIERARKSCCVSALIILLLRMDADKSLLTFSQLESLTEILDLESGTWDFISEAEASILSKQLLNKKGIPPSRQRKRARAADTDDPTPADKRPKQAQLVRRAHTPPRSSQDTFVDALSVKNFYSGKAGGGAVLDADGFTALPKNAGERILTLKFMMEGRLACASAGTLILDQEAKLKMGFDPKGKRPAPFQCAQCDSTDSGLHVSETFAFSFDRDQMNSIENKLFRLSTNVHVLTENLAAALDAINRSIAHIDASLVASIQDTVPARVLRHGFNHKLRGVRLAAGRLASTLARKHCQAKKSDVGKPLRQRLSSILKIHRDILAGRDARLQETAIISLGSLAKLKNEMILEESLVCLVLQLSHSNPMLKSLAYTGIVQLAAFHKCTTFQLLNPFMETVSTAVIERMGSTPDLFVEMLSLTGLKQQIFLQTTINYTLPHLIFLICTGRHVEGRKTIELIAGALGQDVPRMCLGQISSVFKYFFMRKKELRDQAFQVLLDLIGTADIKSLLRSRHHEVLGHLVVRLGDPEQRAAAYSGLEYVDQTLNGGSTPARTRAKTGRQGHLATFLKDEILAVLTWVNEELVSGHGKRSISHKVQAARSIGALVEIIGPTISMVTPQIMASLNSTLHVPELAQPTLESWKTFITTLRFDDIGPFIGQTAAAFLLAWDSLDSVERGIVKNILHYAIADNADELSKFIKDIPSLDRLEDAMPEVARKLRSLRATSGNYSYLSNILDRVANENAAICSQSLQELSVFLRDQKEYVDELVSGDRFDPLVGTCVRILFAAAARTDGPEAEIRDLCFQCLGALGAVDPDRLHLSSDEPARLLLHNFENKDESADFVVELIRDLLVPSFRATDDTKHQAALAYAIQELLKFCGFTSALLPTANPSKPVPVKVRRRWDDLPPATLDTVIPLLDSKYVVQLNEPRPRAKPVYHHSTTFRDWIQGWTNQLIIGVNGQDASTVFGVFRTVIRDQDVTIAKHVLPHLVLNVLVSGTEQQRHDIIAEFEAVLHDQVDPKTGFDQERRLLTAQTIFGLMDHLGVWMRQKRFESVRTSRRNRDPVVEESLINVESVTSCISQELMAEASLRCKAYARSLLNFEQRIRMLKSLGNRHDRDLQTYYEKMHKIYAQLDEPDGMEGISTKVISPSLEHQIREHETTGRWTAAQSCWEVELQRKPNEPDLHVGLLKCLRNLGHYDTMRTHIRGALSIHPEWEPMLASFQVEGSCILADWDEVAIAVSKPGASSAEHAIARVLLSMQRGKSSDFQEALKSARQQLGKPIAAAGKDSYARTYESVMQLHMLHELEMIGRLDDSNAAAASLVHEPSKLGRLNSSLLSRFDATLPSFKMREPLLSLRRSAFAAVTKGPTIRPEVGRSWILTSKIARRAGHYQTAYSAVLQASQCQAPFAFVQRAKLLAQNDEIQAAIQELNHSLQSMAPRRETGGDGGRDMTTTNYDEKSFARANLLQARLIEATERFKANEVIERYKECYRIDPRSEKVWYYLGHFYDQQVENASLNVIGSQISVVRFYIRSAQCGTKFFYRTLPRVLTIWLDLGDDPALISFEKSNKKGGGPPADPDLADKYETYQQVNSQIRKSIGKLAPYLFLAVFPQLVARLTHRNEQIWRTLQEIIILVLTHFPQQAMWSIVAGASSKDSERKKRLGEVLAKMKARLTSSKSDVIKIVDSSQRMAKELLRLCDFDVGKSPTLSMREDFQGLLNVARRSDLLLPLQSSMTVTLPANNLHSSNHRPFASDLPTICDFEDQIDVMNSLQKPRKIVIVGSDGKRYPFLCKPKDDLRKDARLMEFDSMINKLLQSNSESRKRSLYVRTYAVLILNEECGLIEWVPNTVGLRHILTKLYVAKGIPIYNNEIKVDMEQARTNPKSAAEIFETRVLTKFPPVFHEWFLATFPEPSAWLKARSSYARTAAVMSMVGFVLGLGDRHGENILFDAGNGDTVHVDLNCLFDKGRTFDVPERVPFRLTNNMVDALGISGVDGVFRRSAEITMGILRENKDSLMSVLEAMVHDPLVEWGPSEDSSRSKSNTNTTTNTNSSRPDPRVAKARRALDPVAQKLTGRLVYGNGPKNGGNSAVVVGNDQRFQQPLSTNNMVDSLIKDATSSTNLACMYVGWSSWL</sequence>
<dbReference type="EMBL" id="KZ819908">
    <property type="protein sequence ID" value="PWN50671.1"/>
    <property type="molecule type" value="Genomic_DNA"/>
</dbReference>
<proteinExistence type="predicted"/>
<dbReference type="Proteomes" id="UP000245626">
    <property type="component" value="Unassembled WGS sequence"/>
</dbReference>
<organism evidence="1 2">
    <name type="scientific">Violaceomyces palustris</name>
    <dbReference type="NCBI Taxonomy" id="1673888"/>
    <lineage>
        <taxon>Eukaryota</taxon>
        <taxon>Fungi</taxon>
        <taxon>Dikarya</taxon>
        <taxon>Basidiomycota</taxon>
        <taxon>Ustilaginomycotina</taxon>
        <taxon>Ustilaginomycetes</taxon>
        <taxon>Violaceomycetales</taxon>
        <taxon>Violaceomycetaceae</taxon>
        <taxon>Violaceomyces</taxon>
    </lineage>
</organism>
<name>A0ACD0NY14_9BASI</name>
<protein>
    <submittedName>
        <fullName evidence="1">Uncharacterized protein</fullName>
    </submittedName>
</protein>
<evidence type="ECO:0000313" key="2">
    <source>
        <dbReference type="Proteomes" id="UP000245626"/>
    </source>
</evidence>
<gene>
    <name evidence="1" type="ORF">IE53DRAFT_394976</name>
</gene>